<dbReference type="EMBL" id="SWLE01000005">
    <property type="protein sequence ID" value="TNM99902.1"/>
    <property type="molecule type" value="Genomic_DNA"/>
</dbReference>
<feature type="region of interest" description="Disordered" evidence="1">
    <location>
        <begin position="278"/>
        <end position="327"/>
    </location>
</feature>
<feature type="region of interest" description="Disordered" evidence="1">
    <location>
        <begin position="176"/>
        <end position="200"/>
    </location>
</feature>
<dbReference type="Proteomes" id="UP000516260">
    <property type="component" value="Chromosome 13"/>
</dbReference>
<proteinExistence type="predicted"/>
<feature type="compositionally biased region" description="Polar residues" evidence="1">
    <location>
        <begin position="297"/>
        <end position="327"/>
    </location>
</feature>
<dbReference type="AlphaFoldDB" id="A0A4Z2C6Q2"/>
<protein>
    <submittedName>
        <fullName evidence="2">Uncharacterized protein</fullName>
    </submittedName>
</protein>
<comment type="caution">
    <text evidence="2">The sequence shown here is derived from an EMBL/GenBank/DDBJ whole genome shotgun (WGS) entry which is preliminary data.</text>
</comment>
<evidence type="ECO:0000313" key="3">
    <source>
        <dbReference type="Proteomes" id="UP000516260"/>
    </source>
</evidence>
<feature type="compositionally biased region" description="Polar residues" evidence="1">
    <location>
        <begin position="12"/>
        <end position="21"/>
    </location>
</feature>
<feature type="region of interest" description="Disordered" evidence="1">
    <location>
        <begin position="53"/>
        <end position="75"/>
    </location>
</feature>
<name>A0A4Z2C6Q2_9TELE</name>
<sequence length="327" mass="34394">MNAEKILGSAVPTPSATTSPGRSAASVKMDISLAVMGGPARLSLALWTPVKKERTPATSKSALSAPTPEAPPTAAPVCQVSAATGEPAKTSMSARLADAIRRLRATTTRDPLGASADRVITAMASSAPQRGRKHGVRLTETACWPSRSMGRRARVLPLVSTSPCVTRAAPMSPCSATAAPDTAGAWTETDRRSLGPARSPAADPCVLTMVEWRRPLVPPLAPTCTPCLREHTCCSPRAAGSSTSPWTGTLCRRMALRLCSISPRRWSSAWPMTAWRKWSTGPKSRLPPSARPASRGEIQSQLSDQTWAAQRASPSITSVGPSSGRTL</sequence>
<accession>A0A4Z2C6Q2</accession>
<feature type="region of interest" description="Disordered" evidence="1">
    <location>
        <begin position="1"/>
        <end position="23"/>
    </location>
</feature>
<gene>
    <name evidence="2" type="ORF">fugu_012935</name>
</gene>
<keyword evidence="3" id="KW-1185">Reference proteome</keyword>
<reference evidence="2 3" key="1">
    <citation type="submission" date="2019-04" db="EMBL/GenBank/DDBJ databases">
        <title>The sequence and de novo assembly of Takifugu bimaculatus genome using PacBio and Hi-C technologies.</title>
        <authorList>
            <person name="Xu P."/>
            <person name="Liu B."/>
            <person name="Zhou Z."/>
        </authorList>
    </citation>
    <scope>NUCLEOTIDE SEQUENCE [LARGE SCALE GENOMIC DNA]</scope>
    <source>
        <strain evidence="2">TB-2018</strain>
        <tissue evidence="2">Muscle</tissue>
    </source>
</reference>
<evidence type="ECO:0000256" key="1">
    <source>
        <dbReference type="SAM" id="MobiDB-lite"/>
    </source>
</evidence>
<evidence type="ECO:0000313" key="2">
    <source>
        <dbReference type="EMBL" id="TNM99902.1"/>
    </source>
</evidence>
<organism evidence="2 3">
    <name type="scientific">Takifugu bimaculatus</name>
    <dbReference type="NCBI Taxonomy" id="433685"/>
    <lineage>
        <taxon>Eukaryota</taxon>
        <taxon>Metazoa</taxon>
        <taxon>Chordata</taxon>
        <taxon>Craniata</taxon>
        <taxon>Vertebrata</taxon>
        <taxon>Euteleostomi</taxon>
        <taxon>Actinopterygii</taxon>
        <taxon>Neopterygii</taxon>
        <taxon>Teleostei</taxon>
        <taxon>Neoteleostei</taxon>
        <taxon>Acanthomorphata</taxon>
        <taxon>Eupercaria</taxon>
        <taxon>Tetraodontiformes</taxon>
        <taxon>Tetradontoidea</taxon>
        <taxon>Tetraodontidae</taxon>
        <taxon>Takifugu</taxon>
    </lineage>
</organism>